<dbReference type="RefSeq" id="WP_092987227.1">
    <property type="nucleotide sequence ID" value="NZ_FNFY01000020.1"/>
</dbReference>
<organism evidence="1 2">
    <name type="scientific">Lacicoccus qingdaonensis</name>
    <dbReference type="NCBI Taxonomy" id="576118"/>
    <lineage>
        <taxon>Bacteria</taxon>
        <taxon>Bacillati</taxon>
        <taxon>Bacillota</taxon>
        <taxon>Bacilli</taxon>
        <taxon>Bacillales</taxon>
        <taxon>Salinicoccaceae</taxon>
        <taxon>Lacicoccus</taxon>
    </lineage>
</organism>
<proteinExistence type="predicted"/>
<gene>
    <name evidence="1" type="ORF">SAMN05216216_12016</name>
</gene>
<dbReference type="Proteomes" id="UP000199008">
    <property type="component" value="Unassembled WGS sequence"/>
</dbReference>
<evidence type="ECO:0008006" key="3">
    <source>
        <dbReference type="Google" id="ProtNLM"/>
    </source>
</evidence>
<dbReference type="STRING" id="576118.SAMN05216216_12016"/>
<dbReference type="EMBL" id="FNFY01000020">
    <property type="protein sequence ID" value="SDL06970.1"/>
    <property type="molecule type" value="Genomic_DNA"/>
</dbReference>
<evidence type="ECO:0000313" key="1">
    <source>
        <dbReference type="EMBL" id="SDL06970.1"/>
    </source>
</evidence>
<sequence length="174" mass="20435">MEQFTYKIQIKNKKQEVVIIGDDDKVYGSIQRSVLRNCDKRSTYQFIGNSGDKVVVGMKKRRFRDLNVASYIVQSDNYEFKLKERPGSNLLYFKVDGKFDNKYITLAEDWNGNLEVYYHASHVMTVIEDPVSGETAIVLGEKFEVNSLSFIIGLLMFFMYKTYKREDWYIERAL</sequence>
<dbReference type="OrthoDB" id="2388772at2"/>
<reference evidence="2" key="1">
    <citation type="submission" date="2016-10" db="EMBL/GenBank/DDBJ databases">
        <authorList>
            <person name="Varghese N."/>
            <person name="Submissions S."/>
        </authorList>
    </citation>
    <scope>NUCLEOTIDE SEQUENCE [LARGE SCALE GENOMIC DNA]</scope>
    <source>
        <strain evidence="2">CGMCC 1.8895</strain>
    </source>
</reference>
<protein>
    <recommendedName>
        <fullName evidence="3">Tubby C 2</fullName>
    </recommendedName>
</protein>
<name>A0A1G9H1Z8_9BACL</name>
<accession>A0A1G9H1Z8</accession>
<keyword evidence="2" id="KW-1185">Reference proteome</keyword>
<dbReference type="AlphaFoldDB" id="A0A1G9H1Z8"/>
<evidence type="ECO:0000313" key="2">
    <source>
        <dbReference type="Proteomes" id="UP000199008"/>
    </source>
</evidence>